<feature type="signal peptide" evidence="3">
    <location>
        <begin position="1"/>
        <end position="28"/>
    </location>
</feature>
<comment type="caution">
    <text evidence="5">The sequence shown here is derived from an EMBL/GenBank/DDBJ whole genome shotgun (WGS) entry which is preliminary data.</text>
</comment>
<evidence type="ECO:0000256" key="3">
    <source>
        <dbReference type="SAM" id="SignalP"/>
    </source>
</evidence>
<dbReference type="InterPro" id="IPR003140">
    <property type="entry name" value="PLipase/COase/thioEstase"/>
</dbReference>
<dbReference type="InterPro" id="IPR029058">
    <property type="entry name" value="AB_hydrolase_fold"/>
</dbReference>
<dbReference type="Gene3D" id="3.40.50.1820">
    <property type="entry name" value="alpha/beta hydrolase"/>
    <property type="match status" value="1"/>
</dbReference>
<keyword evidence="1 3" id="KW-0732">Signal</keyword>
<feature type="region of interest" description="Disordered" evidence="2">
    <location>
        <begin position="300"/>
        <end position="331"/>
    </location>
</feature>
<evidence type="ECO:0000313" key="6">
    <source>
        <dbReference type="Proteomes" id="UP000188929"/>
    </source>
</evidence>
<dbReference type="AlphaFoldDB" id="A0A1V2I6Y8"/>
<gene>
    <name evidence="5" type="ORF">BL253_24030</name>
</gene>
<feature type="domain" description="Phospholipase/carboxylesterase/thioesterase" evidence="4">
    <location>
        <begin position="147"/>
        <end position="223"/>
    </location>
</feature>
<reference evidence="6" key="1">
    <citation type="submission" date="2016-10" db="EMBL/GenBank/DDBJ databases">
        <title>Frankia sp. NRRL B-16386 Genome sequencing.</title>
        <authorList>
            <person name="Ghodhbane-Gtari F."/>
            <person name="Swanson E."/>
            <person name="Gueddou A."/>
            <person name="Hezbri K."/>
            <person name="Ktari K."/>
            <person name="Nouioui I."/>
            <person name="Morris K."/>
            <person name="Simpson S."/>
            <person name="Abebe-Akele F."/>
            <person name="Thomas K."/>
            <person name="Gtari M."/>
            <person name="Tisa L.S."/>
        </authorList>
    </citation>
    <scope>NUCLEOTIDE SEQUENCE [LARGE SCALE GENOMIC DNA]</scope>
    <source>
        <strain evidence="6">NRRL B-16386</strain>
    </source>
</reference>
<dbReference type="InterPro" id="IPR050955">
    <property type="entry name" value="Plant_Biomass_Hydrol_Est"/>
</dbReference>
<organism evidence="5 6">
    <name type="scientific">Pseudofrankia asymbiotica</name>
    <dbReference type="NCBI Taxonomy" id="1834516"/>
    <lineage>
        <taxon>Bacteria</taxon>
        <taxon>Bacillati</taxon>
        <taxon>Actinomycetota</taxon>
        <taxon>Actinomycetes</taxon>
        <taxon>Frankiales</taxon>
        <taxon>Frankiaceae</taxon>
        <taxon>Pseudofrankia</taxon>
    </lineage>
</organism>
<dbReference type="PANTHER" id="PTHR43037:SF1">
    <property type="entry name" value="BLL1128 PROTEIN"/>
    <property type="match status" value="1"/>
</dbReference>
<feature type="compositionally biased region" description="Low complexity" evidence="2">
    <location>
        <begin position="318"/>
        <end position="331"/>
    </location>
</feature>
<dbReference type="SUPFAM" id="SSF53474">
    <property type="entry name" value="alpha/beta-Hydrolases"/>
    <property type="match status" value="1"/>
</dbReference>
<keyword evidence="6" id="KW-1185">Reference proteome</keyword>
<evidence type="ECO:0000259" key="4">
    <source>
        <dbReference type="Pfam" id="PF02230"/>
    </source>
</evidence>
<sequence length="405" mass="40598">MGVVSAVRCRRAATVWLLSLTLAVPATAGCGILADDRPATQAASGPTPAAAAVVTRTAGPDAYERSGRPGNLRLVLPGADTAGPYPLVIALHSLFHDGGEAAGWGLDKLAKTAGFALVSPDGIDGSWNAGTCCDRAANASVDDVGWLHALIQHLESNYPIDPARVVIIGLSNGGMMAYRYACEHPEDLAGIAVVAGSLQQLGCRPNAPVTVVSVHGGKDGHVPGAGTPWQPALGTPITSTEQSLAPFRAADRCETPTHPGDVTAAGQDGAPRLSPTIGTSGAAVTPAQIRAVLAAVTPQAQPTAASGGPTTGPGAGGTAAPAPSSTTAASTTPSFTLLTVDPATSPADAVRTESTCATGTRVVDYYLPDVDHGWPPATGPGAFDTASVLWQLLSTARAHAASTGR</sequence>
<accession>A0A1V2I6Y8</accession>
<dbReference type="EMBL" id="MOMC01000049">
    <property type="protein sequence ID" value="ONH26806.1"/>
    <property type="molecule type" value="Genomic_DNA"/>
</dbReference>
<dbReference type="STRING" id="1834516.BL253_24030"/>
<evidence type="ECO:0000313" key="5">
    <source>
        <dbReference type="EMBL" id="ONH26806.1"/>
    </source>
</evidence>
<protein>
    <submittedName>
        <fullName evidence="5">Hydrolase</fullName>
    </submittedName>
</protein>
<dbReference type="Proteomes" id="UP000188929">
    <property type="component" value="Unassembled WGS sequence"/>
</dbReference>
<dbReference type="Pfam" id="PF02230">
    <property type="entry name" value="Abhydrolase_2"/>
    <property type="match status" value="1"/>
</dbReference>
<evidence type="ECO:0000256" key="2">
    <source>
        <dbReference type="SAM" id="MobiDB-lite"/>
    </source>
</evidence>
<name>A0A1V2I6Y8_9ACTN</name>
<feature type="region of interest" description="Disordered" evidence="2">
    <location>
        <begin position="252"/>
        <end position="280"/>
    </location>
</feature>
<evidence type="ECO:0000256" key="1">
    <source>
        <dbReference type="ARBA" id="ARBA00022729"/>
    </source>
</evidence>
<feature type="chain" id="PRO_5013002367" evidence="3">
    <location>
        <begin position="29"/>
        <end position="405"/>
    </location>
</feature>
<dbReference type="GO" id="GO:0016787">
    <property type="term" value="F:hydrolase activity"/>
    <property type="evidence" value="ECO:0007669"/>
    <property type="project" value="UniProtKB-KW"/>
</dbReference>
<keyword evidence="5" id="KW-0378">Hydrolase</keyword>
<dbReference type="RefSeq" id="WP_076819427.1">
    <property type="nucleotide sequence ID" value="NZ_MOMC01000049.1"/>
</dbReference>
<dbReference type="PANTHER" id="PTHR43037">
    <property type="entry name" value="UNNAMED PRODUCT-RELATED"/>
    <property type="match status" value="1"/>
</dbReference>
<proteinExistence type="predicted"/>